<evidence type="ECO:0000256" key="7">
    <source>
        <dbReference type="SAM" id="Phobius"/>
    </source>
</evidence>
<dbReference type="EMBL" id="VZQQ01000003">
    <property type="protein sequence ID" value="MBC8745879.1"/>
    <property type="molecule type" value="Genomic_DNA"/>
</dbReference>
<evidence type="ECO:0000256" key="3">
    <source>
        <dbReference type="ARBA" id="ARBA00022475"/>
    </source>
</evidence>
<feature type="transmembrane region" description="Helical" evidence="7">
    <location>
        <begin position="327"/>
        <end position="353"/>
    </location>
</feature>
<dbReference type="SUPFAM" id="SSF103473">
    <property type="entry name" value="MFS general substrate transporter"/>
    <property type="match status" value="1"/>
</dbReference>
<organism evidence="8 9">
    <name type="scientific">Paraburkholderia podalyriae</name>
    <dbReference type="NCBI Taxonomy" id="1938811"/>
    <lineage>
        <taxon>Bacteria</taxon>
        <taxon>Pseudomonadati</taxon>
        <taxon>Pseudomonadota</taxon>
        <taxon>Betaproteobacteria</taxon>
        <taxon>Burkholderiales</taxon>
        <taxon>Burkholderiaceae</taxon>
        <taxon>Paraburkholderia</taxon>
    </lineage>
</organism>
<dbReference type="Proteomes" id="UP000736373">
    <property type="component" value="Unassembled WGS sequence"/>
</dbReference>
<gene>
    <name evidence="8" type="primary">lplT</name>
    <name evidence="8" type="ORF">F6X42_04300</name>
</gene>
<keyword evidence="3" id="KW-1003">Cell membrane</keyword>
<evidence type="ECO:0000256" key="6">
    <source>
        <dbReference type="ARBA" id="ARBA00023136"/>
    </source>
</evidence>
<evidence type="ECO:0000256" key="2">
    <source>
        <dbReference type="ARBA" id="ARBA00022448"/>
    </source>
</evidence>
<evidence type="ECO:0000256" key="5">
    <source>
        <dbReference type="ARBA" id="ARBA00022989"/>
    </source>
</evidence>
<dbReference type="RefSeq" id="WP_187633018.1">
    <property type="nucleotide sequence ID" value="NZ_VZQQ01000003.1"/>
</dbReference>
<feature type="transmembrane region" description="Helical" evidence="7">
    <location>
        <begin position="170"/>
        <end position="189"/>
    </location>
</feature>
<feature type="transmembrane region" description="Helical" evidence="7">
    <location>
        <begin position="374"/>
        <end position="391"/>
    </location>
</feature>
<keyword evidence="4 7" id="KW-0812">Transmembrane</keyword>
<dbReference type="NCBIfam" id="NF008397">
    <property type="entry name" value="PRK11195.1"/>
    <property type="match status" value="1"/>
</dbReference>
<keyword evidence="6 7" id="KW-0472">Membrane</keyword>
<keyword evidence="2" id="KW-0813">Transport</keyword>
<feature type="transmembrane region" description="Helical" evidence="7">
    <location>
        <begin position="42"/>
        <end position="62"/>
    </location>
</feature>
<dbReference type="Pfam" id="PF07690">
    <property type="entry name" value="MFS_1"/>
    <property type="match status" value="1"/>
</dbReference>
<dbReference type="InterPro" id="IPR036259">
    <property type="entry name" value="MFS_trans_sf"/>
</dbReference>
<evidence type="ECO:0000256" key="4">
    <source>
        <dbReference type="ARBA" id="ARBA00022692"/>
    </source>
</evidence>
<keyword evidence="5 7" id="KW-1133">Transmembrane helix</keyword>
<dbReference type="PANTHER" id="PTHR43266">
    <property type="entry name" value="MACROLIDE-EFFLUX PROTEIN"/>
    <property type="match status" value="1"/>
</dbReference>
<dbReference type="InterPro" id="IPR011701">
    <property type="entry name" value="MFS"/>
</dbReference>
<feature type="transmembrane region" description="Helical" evidence="7">
    <location>
        <begin position="397"/>
        <end position="414"/>
    </location>
</feature>
<feature type="transmembrane region" description="Helical" evidence="7">
    <location>
        <begin position="289"/>
        <end position="307"/>
    </location>
</feature>
<feature type="transmembrane region" description="Helical" evidence="7">
    <location>
        <begin position="7"/>
        <end position="30"/>
    </location>
</feature>
<dbReference type="PANTHER" id="PTHR43266:SF2">
    <property type="entry name" value="MAJOR FACILITATOR SUPERFAMILY (MFS) PROFILE DOMAIN-CONTAINING PROTEIN"/>
    <property type="match status" value="1"/>
</dbReference>
<protein>
    <submittedName>
        <fullName evidence="8">Lysophospholipid transporter LplT</fullName>
    </submittedName>
</protein>
<reference evidence="8 9" key="1">
    <citation type="submission" date="2019-09" db="EMBL/GenBank/DDBJ databases">
        <title>Paraburkholderia podalyriae sp. nov., A South African Podalyria-associated rhizobium.</title>
        <authorList>
            <person name="Mavima L."/>
            <person name="Beukes C.W."/>
            <person name="Palmer M."/>
            <person name="De Meyer S.E."/>
            <person name="James E.K."/>
            <person name="Maluk M."/>
            <person name="Avontuur J.R."/>
            <person name="Chan W.Y."/>
            <person name="Venter S.N."/>
            <person name="Steenkamp E.T."/>
        </authorList>
    </citation>
    <scope>NUCLEOTIDE SEQUENCE [LARGE SCALE GENOMIC DNA]</scope>
    <source>
        <strain evidence="8 9">WC7.3b</strain>
    </source>
</reference>
<dbReference type="Gene3D" id="1.20.1250.20">
    <property type="entry name" value="MFS general substrate transporter like domains"/>
    <property type="match status" value="1"/>
</dbReference>
<feature type="transmembrane region" description="Helical" evidence="7">
    <location>
        <begin position="225"/>
        <end position="248"/>
    </location>
</feature>
<accession>A0ABR7PHM9</accession>
<proteinExistence type="predicted"/>
<comment type="caution">
    <text evidence="8">The sequence shown here is derived from an EMBL/GenBank/DDBJ whole genome shotgun (WGS) entry which is preliminary data.</text>
</comment>
<name>A0ABR7PHM9_9BURK</name>
<feature type="transmembrane region" description="Helical" evidence="7">
    <location>
        <begin position="260"/>
        <end position="277"/>
    </location>
</feature>
<evidence type="ECO:0000313" key="9">
    <source>
        <dbReference type="Proteomes" id="UP000736373"/>
    </source>
</evidence>
<evidence type="ECO:0000256" key="1">
    <source>
        <dbReference type="ARBA" id="ARBA00004651"/>
    </source>
</evidence>
<evidence type="ECO:0000313" key="8">
    <source>
        <dbReference type="EMBL" id="MBC8745879.1"/>
    </source>
</evidence>
<sequence length="435" mass="47087">MKKGFYTIMAAQFFSSLADNALLIAAIALLKDLHAPNWMTPLLKLFFVLSYVVLAAFVGAFADSRPKGRVMFITNTIKVVGCLTMLIGAHPLLAYGVVGFGAAAYSPAKYGILTELLPPDRLVAANGWIEGTTVGSIILGTVLGGALISPHIAAPILRWHIPSVNTPAEAAMLVIMGMYVIAALFNLRIPDTGARYPRQEHGPIRLITDFADCFVVLWRDKLGQISLAVTTLFWGAGATLQFIVLKWAEVSLNMSLSEAAILQAVVAVGVAGGAILAASRVPLKKSLSVLPVGIVMGISVMLMAFYTRDLFPPHWGVYFGRMHVAGYLIFAYIFLMFVGGLSGFFVVPMNALLQHRGHVLLSAGHSIAVQNFNENLSVLVMLCLYAVLVWLDVPVSAVIVLFGTFVCLMMWLVMRRHQANQRAFDSVALIGEAKH</sequence>
<feature type="transmembrane region" description="Helical" evidence="7">
    <location>
        <begin position="83"/>
        <end position="105"/>
    </location>
</feature>
<keyword evidence="9" id="KW-1185">Reference proteome</keyword>
<comment type="subcellular location">
    <subcellularLocation>
        <location evidence="1">Cell membrane</location>
        <topology evidence="1">Multi-pass membrane protein</topology>
    </subcellularLocation>
</comment>